<accession>A0A1E5IR60</accession>
<dbReference type="RefSeq" id="WP_028763221.1">
    <property type="nucleotide sequence ID" value="NZ_BPEU01000010.1"/>
</dbReference>
<dbReference type="EMBL" id="MCBT01000044">
    <property type="protein sequence ID" value="OEG73036.1"/>
    <property type="molecule type" value="Genomic_DNA"/>
</dbReference>
<evidence type="ECO:0000313" key="3">
    <source>
        <dbReference type="Proteomes" id="UP000095230"/>
    </source>
</evidence>
<evidence type="ECO:0008006" key="4">
    <source>
        <dbReference type="Google" id="ProtNLM"/>
    </source>
</evidence>
<organism evidence="2 3">
    <name type="scientific">Shewanella colwelliana</name>
    <name type="common">Alteromonas colwelliana</name>
    <dbReference type="NCBI Taxonomy" id="23"/>
    <lineage>
        <taxon>Bacteria</taxon>
        <taxon>Pseudomonadati</taxon>
        <taxon>Pseudomonadota</taxon>
        <taxon>Gammaproteobacteria</taxon>
        <taxon>Alteromonadales</taxon>
        <taxon>Shewanellaceae</taxon>
        <taxon>Shewanella</taxon>
    </lineage>
</organism>
<dbReference type="AlphaFoldDB" id="A0A1E5IR60"/>
<reference evidence="2 3" key="1">
    <citation type="submission" date="2016-07" db="EMBL/GenBank/DDBJ databases">
        <title>Whole-genome of two Shewanella species isolated from a digestive organ of sea cucumber Apostichopus japonicus Selenka 1867.</title>
        <authorList>
            <person name="Hong H.-H."/>
            <person name="Choi H."/>
            <person name="Cheon S."/>
            <person name="Oh J.-S."/>
            <person name="Lee H.-G."/>
            <person name="Park C."/>
        </authorList>
    </citation>
    <scope>NUCLEOTIDE SEQUENCE [LARGE SCALE GENOMIC DNA]</scope>
    <source>
        <strain evidence="2 3">CSB03KR</strain>
    </source>
</reference>
<feature type="chain" id="PRO_5009178984" description="Copper resistance protein NlpE" evidence="1">
    <location>
        <begin position="22"/>
        <end position="150"/>
    </location>
</feature>
<dbReference type="Gene3D" id="2.40.128.640">
    <property type="match status" value="1"/>
</dbReference>
<evidence type="ECO:0000256" key="1">
    <source>
        <dbReference type="SAM" id="SignalP"/>
    </source>
</evidence>
<dbReference type="InterPro" id="IPR007298">
    <property type="entry name" value="Cu-R_lipoprotein_NlpE"/>
</dbReference>
<protein>
    <recommendedName>
        <fullName evidence="4">Copper resistance protein NlpE</fullName>
    </recommendedName>
</protein>
<proteinExistence type="predicted"/>
<sequence>MTKLLPLILLPALLILNGCSAPQSKMTTPKPVKTAQTVTYATGDNSQNSLDWPGEYTGVIPCASCEGIDIHLILHADFSYQLTQGYLGKQDTPTVQEGVFIWNNRGSAITLDNSSTPMQFQVGENQLFMLNQNGEPITGALAQHYRLQKH</sequence>
<dbReference type="OrthoDB" id="5348860at2"/>
<gene>
    <name evidence="2" type="ORF">BEL05_06465</name>
</gene>
<keyword evidence="1" id="KW-0732">Signal</keyword>
<name>A0A1E5IR60_SHECO</name>
<comment type="caution">
    <text evidence="2">The sequence shown here is derived from an EMBL/GenBank/DDBJ whole genome shotgun (WGS) entry which is preliminary data.</text>
</comment>
<dbReference type="Proteomes" id="UP000095230">
    <property type="component" value="Unassembled WGS sequence"/>
</dbReference>
<evidence type="ECO:0000313" key="2">
    <source>
        <dbReference type="EMBL" id="OEG73036.1"/>
    </source>
</evidence>
<feature type="signal peptide" evidence="1">
    <location>
        <begin position="1"/>
        <end position="21"/>
    </location>
</feature>
<dbReference type="Pfam" id="PF04170">
    <property type="entry name" value="NlpE"/>
    <property type="match status" value="1"/>
</dbReference>